<evidence type="ECO:0000256" key="4">
    <source>
        <dbReference type="ARBA" id="ARBA00022737"/>
    </source>
</evidence>
<keyword evidence="5 6" id="KW-0539">Nucleus</keyword>
<feature type="compositionally biased region" description="Basic and acidic residues" evidence="7">
    <location>
        <begin position="62"/>
        <end position="85"/>
    </location>
</feature>
<proteinExistence type="inferred from homology"/>
<comment type="function">
    <text evidence="6">Required for the formation of N(7)-methylguanine at position 46 (m7G46) in tRNA. In the complex, it is required to stabilize and induce conformational changes of the catalytic subunit.</text>
</comment>
<dbReference type="InterPro" id="IPR028884">
    <property type="entry name" value="Trm82"/>
</dbReference>
<dbReference type="GO" id="GO:0005829">
    <property type="term" value="C:cytosol"/>
    <property type="evidence" value="ECO:0007669"/>
    <property type="project" value="TreeGrafter"/>
</dbReference>
<dbReference type="RefSeq" id="XP_064851020.1">
    <property type="nucleotide sequence ID" value="XM_064994948.1"/>
</dbReference>
<dbReference type="GO" id="GO:0106004">
    <property type="term" value="P:tRNA (guanine-N7)-methylation"/>
    <property type="evidence" value="ECO:0007669"/>
    <property type="project" value="UniProtKB-UniRule"/>
</dbReference>
<gene>
    <name evidence="8" type="ORF">DASC09_013450</name>
</gene>
<dbReference type="GeneID" id="90071999"/>
<evidence type="ECO:0000256" key="5">
    <source>
        <dbReference type="ARBA" id="ARBA00023242"/>
    </source>
</evidence>
<feature type="region of interest" description="Disordered" evidence="7">
    <location>
        <begin position="62"/>
        <end position="107"/>
    </location>
</feature>
<comment type="caution">
    <text evidence="8">The sequence shown here is derived from an EMBL/GenBank/DDBJ whole genome shotgun (WGS) entry which is preliminary data.</text>
</comment>
<dbReference type="GO" id="GO:0043527">
    <property type="term" value="C:tRNA methyltransferase complex"/>
    <property type="evidence" value="ECO:0007669"/>
    <property type="project" value="TreeGrafter"/>
</dbReference>
<dbReference type="PANTHER" id="PTHR16288">
    <property type="entry name" value="WD40 REPEAT PROTEIN 4"/>
    <property type="match status" value="1"/>
</dbReference>
<comment type="subcellular location">
    <subcellularLocation>
        <location evidence="1 6">Nucleus</location>
    </subcellularLocation>
</comment>
<dbReference type="SUPFAM" id="SSF50978">
    <property type="entry name" value="WD40 repeat-like"/>
    <property type="match status" value="1"/>
</dbReference>
<dbReference type="InterPro" id="IPR015943">
    <property type="entry name" value="WD40/YVTN_repeat-like_dom_sf"/>
</dbReference>
<evidence type="ECO:0000256" key="3">
    <source>
        <dbReference type="ARBA" id="ARBA00022694"/>
    </source>
</evidence>
<evidence type="ECO:0000256" key="7">
    <source>
        <dbReference type="SAM" id="MobiDB-lite"/>
    </source>
</evidence>
<evidence type="ECO:0000256" key="2">
    <source>
        <dbReference type="ARBA" id="ARBA00022574"/>
    </source>
</evidence>
<reference evidence="8 9" key="1">
    <citation type="journal article" date="2023" name="Elife">
        <title>Identification of key yeast species and microbe-microbe interactions impacting larval growth of Drosophila in the wild.</title>
        <authorList>
            <person name="Mure A."/>
            <person name="Sugiura Y."/>
            <person name="Maeda R."/>
            <person name="Honda K."/>
            <person name="Sakurai N."/>
            <person name="Takahashi Y."/>
            <person name="Watada M."/>
            <person name="Katoh T."/>
            <person name="Gotoh A."/>
            <person name="Gotoh Y."/>
            <person name="Taniguchi I."/>
            <person name="Nakamura K."/>
            <person name="Hayashi T."/>
            <person name="Katayama T."/>
            <person name="Uemura T."/>
            <person name="Hattori Y."/>
        </authorList>
    </citation>
    <scope>NUCLEOTIDE SEQUENCE [LARGE SCALE GENOMIC DNA]</scope>
    <source>
        <strain evidence="8 9">SC-9</strain>
    </source>
</reference>
<keyword evidence="9" id="KW-1185">Reference proteome</keyword>
<dbReference type="EMBL" id="BTFZ01000002">
    <property type="protein sequence ID" value="GMM34020.1"/>
    <property type="molecule type" value="Genomic_DNA"/>
</dbReference>
<evidence type="ECO:0000256" key="6">
    <source>
        <dbReference type="HAMAP-Rule" id="MF_03056"/>
    </source>
</evidence>
<accession>A0AAV5QHR0</accession>
<dbReference type="Gene3D" id="2.130.10.10">
    <property type="entry name" value="YVTN repeat-like/Quinoprotein amine dehydrogenase"/>
    <property type="match status" value="1"/>
</dbReference>
<keyword evidence="2 6" id="KW-0853">WD repeat</keyword>
<keyword evidence="4 6" id="KW-0677">Repeat</keyword>
<comment type="similarity">
    <text evidence="6">Belongs to the WD repeat TRM82 family.</text>
</comment>
<evidence type="ECO:0000256" key="1">
    <source>
        <dbReference type="ARBA" id="ARBA00004123"/>
    </source>
</evidence>
<name>A0AAV5QHR0_9ASCO</name>
<dbReference type="AlphaFoldDB" id="A0AAV5QHR0"/>
<comment type="pathway">
    <text evidence="6">tRNA modification; N(7)-methylguanine-tRNA biosynthesis.</text>
</comment>
<evidence type="ECO:0000313" key="9">
    <source>
        <dbReference type="Proteomes" id="UP001360560"/>
    </source>
</evidence>
<protein>
    <submittedName>
        <fullName evidence="8">Trm82 protein</fullName>
    </submittedName>
</protein>
<dbReference type="HAMAP" id="MF_03056">
    <property type="entry name" value="TRM82"/>
    <property type="match status" value="1"/>
</dbReference>
<evidence type="ECO:0000313" key="8">
    <source>
        <dbReference type="EMBL" id="GMM34020.1"/>
    </source>
</evidence>
<sequence>MLKHPFSSLVINKEGTLLFVTVQNNILVYELQTKELLDRWTDEVSTDFVIKKKFEKIIEEAKKKKEDSEKEEKSAEESSEKDSNAAKKQKLNSSKAKIPKIPTPGPGAPQIFNDVRNLYLTPSEKYLIVTTNSDKAVVIFKLHKGEKSVLELIKRQPFPKRPCSVSVSRDEKQLVLGDKFGDVYSIAVESPIIEDLGESNLDDKDEAKLPTPILGHVSMLTNVMMTVDNNGKEKLITGDRDEHIRISNFPKSYVIDKFCFGHREFVSELLIPEFDRSLLISGGGDEFVLTWDWLHDDKPLQKIDLKEYVTPYLTDSHLIPVRWVKTEEDKTRKEFCVAKIAVSEKTRKLVVLPEQTRILLVFKFDEDRKKFEFEKLIEDDDTISCMTVDSMNDKVYYGVDNKKDLVKVLDLDGFSVSKYEIESPIEVEDEKALYPLYNIGQLRKRSEH</sequence>
<dbReference type="PANTHER" id="PTHR16288:SF0">
    <property type="entry name" value="TRNA (GUANINE-N(7)-)-METHYLTRANSFERASE NON-CATALYTIC SUBUNIT WDR4"/>
    <property type="match status" value="1"/>
</dbReference>
<dbReference type="GO" id="GO:0005634">
    <property type="term" value="C:nucleus"/>
    <property type="evidence" value="ECO:0007669"/>
    <property type="project" value="UniProtKB-SubCell"/>
</dbReference>
<dbReference type="Proteomes" id="UP001360560">
    <property type="component" value="Unassembled WGS sequence"/>
</dbReference>
<keyword evidence="3 6" id="KW-0819">tRNA processing</keyword>
<organism evidence="8 9">
    <name type="scientific">Saccharomycopsis crataegensis</name>
    <dbReference type="NCBI Taxonomy" id="43959"/>
    <lineage>
        <taxon>Eukaryota</taxon>
        <taxon>Fungi</taxon>
        <taxon>Dikarya</taxon>
        <taxon>Ascomycota</taxon>
        <taxon>Saccharomycotina</taxon>
        <taxon>Saccharomycetes</taxon>
        <taxon>Saccharomycopsidaceae</taxon>
        <taxon>Saccharomycopsis</taxon>
    </lineage>
</organism>
<dbReference type="InterPro" id="IPR036322">
    <property type="entry name" value="WD40_repeat_dom_sf"/>
</dbReference>